<sequence length="53" mass="5822">MFTVLIISIVIIIVVAVLTVMAISKGYSYEHTVDPLPEEEGQDKDNAEEDNGN</sequence>
<feature type="region of interest" description="Disordered" evidence="1">
    <location>
        <begin position="32"/>
        <end position="53"/>
    </location>
</feature>
<reference evidence="3 4" key="1">
    <citation type="submission" date="2024-06" db="EMBL/GenBank/DDBJ databases">
        <title>Genomic Encyclopedia of Type Strains, Phase IV (KMG-IV): sequencing the most valuable type-strain genomes for metagenomic binning, comparative biology and taxonomic classification.</title>
        <authorList>
            <person name="Goeker M."/>
        </authorList>
    </citation>
    <scope>NUCLEOTIDE SEQUENCE [LARGE SCALE GENOMIC DNA]</scope>
    <source>
        <strain evidence="3 4">DSM 23520</strain>
    </source>
</reference>
<proteinExistence type="predicted"/>
<protein>
    <submittedName>
        <fullName evidence="3">Membrane protein</fullName>
    </submittedName>
</protein>
<evidence type="ECO:0000256" key="2">
    <source>
        <dbReference type="SAM" id="Phobius"/>
    </source>
</evidence>
<keyword evidence="2" id="KW-1133">Transmembrane helix</keyword>
<dbReference type="InterPro" id="IPR047753">
    <property type="entry name" value="YtzI-like"/>
</dbReference>
<dbReference type="EMBL" id="JBEPMX010000010">
    <property type="protein sequence ID" value="MET3683886.1"/>
    <property type="molecule type" value="Genomic_DNA"/>
</dbReference>
<comment type="caution">
    <text evidence="3">The sequence shown here is derived from an EMBL/GenBank/DDBJ whole genome shotgun (WGS) entry which is preliminary data.</text>
</comment>
<evidence type="ECO:0000313" key="4">
    <source>
        <dbReference type="Proteomes" id="UP001549167"/>
    </source>
</evidence>
<dbReference type="Proteomes" id="UP001549167">
    <property type="component" value="Unassembled WGS sequence"/>
</dbReference>
<feature type="transmembrane region" description="Helical" evidence="2">
    <location>
        <begin position="6"/>
        <end position="23"/>
    </location>
</feature>
<feature type="compositionally biased region" description="Acidic residues" evidence="1">
    <location>
        <begin position="36"/>
        <end position="53"/>
    </location>
</feature>
<keyword evidence="2" id="KW-0472">Membrane</keyword>
<name>A0ABV2KWB7_9BACI</name>
<organism evidence="3 4">
    <name type="scientific">Alkalibacillus flavidus</name>
    <dbReference type="NCBI Taxonomy" id="546021"/>
    <lineage>
        <taxon>Bacteria</taxon>
        <taxon>Bacillati</taxon>
        <taxon>Bacillota</taxon>
        <taxon>Bacilli</taxon>
        <taxon>Bacillales</taxon>
        <taxon>Bacillaceae</taxon>
        <taxon>Alkalibacillus</taxon>
    </lineage>
</organism>
<gene>
    <name evidence="3" type="ORF">ABID56_002002</name>
</gene>
<evidence type="ECO:0000313" key="3">
    <source>
        <dbReference type="EMBL" id="MET3683886.1"/>
    </source>
</evidence>
<evidence type="ECO:0000256" key="1">
    <source>
        <dbReference type="SAM" id="MobiDB-lite"/>
    </source>
</evidence>
<keyword evidence="2" id="KW-0812">Transmembrane</keyword>
<dbReference type="RefSeq" id="WP_354220714.1">
    <property type="nucleotide sequence ID" value="NZ_JBEPMX010000010.1"/>
</dbReference>
<accession>A0ABV2KWB7</accession>
<dbReference type="NCBIfam" id="NF033232">
    <property type="entry name" value="small_YtzI"/>
    <property type="match status" value="1"/>
</dbReference>
<keyword evidence="4" id="KW-1185">Reference proteome</keyword>